<dbReference type="SMART" id="SM00234">
    <property type="entry name" value="START"/>
    <property type="match status" value="1"/>
</dbReference>
<dbReference type="EMBL" id="MPUH01000307">
    <property type="protein sequence ID" value="OMJ83359.1"/>
    <property type="molecule type" value="Genomic_DNA"/>
</dbReference>
<dbReference type="Gene3D" id="3.30.530.20">
    <property type="match status" value="1"/>
</dbReference>
<dbReference type="PANTHER" id="PTHR19308">
    <property type="entry name" value="PHOSPHATIDYLCHOLINE TRANSFER PROTEIN"/>
    <property type="match status" value="1"/>
</dbReference>
<gene>
    <name evidence="2" type="ORF">SteCoe_15763</name>
</gene>
<dbReference type="GO" id="GO:0008289">
    <property type="term" value="F:lipid binding"/>
    <property type="evidence" value="ECO:0007669"/>
    <property type="project" value="InterPro"/>
</dbReference>
<dbReference type="Proteomes" id="UP000187209">
    <property type="component" value="Unassembled WGS sequence"/>
</dbReference>
<dbReference type="PROSITE" id="PS50848">
    <property type="entry name" value="START"/>
    <property type="match status" value="1"/>
</dbReference>
<organism evidence="2 3">
    <name type="scientific">Stentor coeruleus</name>
    <dbReference type="NCBI Taxonomy" id="5963"/>
    <lineage>
        <taxon>Eukaryota</taxon>
        <taxon>Sar</taxon>
        <taxon>Alveolata</taxon>
        <taxon>Ciliophora</taxon>
        <taxon>Postciliodesmatophora</taxon>
        <taxon>Heterotrichea</taxon>
        <taxon>Heterotrichida</taxon>
        <taxon>Stentoridae</taxon>
        <taxon>Stentor</taxon>
    </lineage>
</organism>
<comment type="caution">
    <text evidence="2">The sequence shown here is derived from an EMBL/GenBank/DDBJ whole genome shotgun (WGS) entry which is preliminary data.</text>
</comment>
<dbReference type="InterPro" id="IPR002913">
    <property type="entry name" value="START_lipid-bd_dom"/>
</dbReference>
<reference evidence="2 3" key="1">
    <citation type="submission" date="2016-11" db="EMBL/GenBank/DDBJ databases">
        <title>The macronuclear genome of Stentor coeruleus: a giant cell with tiny introns.</title>
        <authorList>
            <person name="Slabodnick M."/>
            <person name="Ruby J.G."/>
            <person name="Reiff S.B."/>
            <person name="Swart E.C."/>
            <person name="Gosai S."/>
            <person name="Prabakaran S."/>
            <person name="Witkowska E."/>
            <person name="Larue G.E."/>
            <person name="Fisher S."/>
            <person name="Freeman R.M."/>
            <person name="Gunawardena J."/>
            <person name="Chu W."/>
            <person name="Stover N.A."/>
            <person name="Gregory B.D."/>
            <person name="Nowacki M."/>
            <person name="Derisi J."/>
            <person name="Roy S.W."/>
            <person name="Marshall W.F."/>
            <person name="Sood P."/>
        </authorList>
    </citation>
    <scope>NUCLEOTIDE SEQUENCE [LARGE SCALE GENOMIC DNA]</scope>
    <source>
        <strain evidence="2">WM001</strain>
    </source>
</reference>
<proteinExistence type="predicted"/>
<accession>A0A1R2C314</accession>
<sequence length="209" mass="23413">MEGGEHFEQATALLDGCISQLLELIATQEGWEDIGDNDGVRGSQRITPDGRQIIRAVGILNFSCEEITSFIWDYTKKKSWDGMLDESSVVKSFSDTFRIQYERFTAPWPVSYRDFVFAAKIINRDDGILVVAKSINANVPEQRSVVRAEVVTSGFVLKRIDANTTEMTYLVCVDLKGSLPGFIVKQLGKSQAKNVNKIRHVMNKARNSS</sequence>
<dbReference type="CDD" id="cd00177">
    <property type="entry name" value="START"/>
    <property type="match status" value="1"/>
</dbReference>
<dbReference type="InterPro" id="IPR023393">
    <property type="entry name" value="START-like_dom_sf"/>
</dbReference>
<evidence type="ECO:0000313" key="3">
    <source>
        <dbReference type="Proteomes" id="UP000187209"/>
    </source>
</evidence>
<name>A0A1R2C314_9CILI</name>
<evidence type="ECO:0000259" key="1">
    <source>
        <dbReference type="PROSITE" id="PS50848"/>
    </source>
</evidence>
<dbReference type="PANTHER" id="PTHR19308:SF56">
    <property type="entry name" value="START DOMAIN-CONTAINING PROTEIN"/>
    <property type="match status" value="1"/>
</dbReference>
<dbReference type="InterPro" id="IPR051213">
    <property type="entry name" value="START_lipid_transfer"/>
</dbReference>
<dbReference type="AlphaFoldDB" id="A0A1R2C314"/>
<evidence type="ECO:0000313" key="2">
    <source>
        <dbReference type="EMBL" id="OMJ83359.1"/>
    </source>
</evidence>
<dbReference type="SUPFAM" id="SSF55961">
    <property type="entry name" value="Bet v1-like"/>
    <property type="match status" value="1"/>
</dbReference>
<feature type="domain" description="START" evidence="1">
    <location>
        <begin position="26"/>
        <end position="209"/>
    </location>
</feature>
<dbReference type="GO" id="GO:0005737">
    <property type="term" value="C:cytoplasm"/>
    <property type="evidence" value="ECO:0007669"/>
    <property type="project" value="UniProtKB-ARBA"/>
</dbReference>
<keyword evidence="3" id="KW-1185">Reference proteome</keyword>
<dbReference type="Pfam" id="PF01852">
    <property type="entry name" value="START"/>
    <property type="match status" value="1"/>
</dbReference>
<dbReference type="OrthoDB" id="312717at2759"/>
<protein>
    <recommendedName>
        <fullName evidence="1">START domain-containing protein</fullName>
    </recommendedName>
</protein>